<dbReference type="PANTHER" id="PTHR30383">
    <property type="entry name" value="THIOESTERASE 1/PROTEASE 1/LYSOPHOSPHOLIPASE L1"/>
    <property type="match status" value="1"/>
</dbReference>
<feature type="domain" description="SGNH hydrolase-type esterase" evidence="1">
    <location>
        <begin position="24"/>
        <end position="165"/>
    </location>
</feature>
<dbReference type="InterPro" id="IPR051532">
    <property type="entry name" value="Ester_Hydrolysis_Enzymes"/>
</dbReference>
<dbReference type="GO" id="GO:0004622">
    <property type="term" value="F:phosphatidylcholine lysophospholipase activity"/>
    <property type="evidence" value="ECO:0007669"/>
    <property type="project" value="TreeGrafter"/>
</dbReference>
<evidence type="ECO:0000313" key="2">
    <source>
        <dbReference type="EMBL" id="ROT42217.1"/>
    </source>
</evidence>
<dbReference type="InterPro" id="IPR013830">
    <property type="entry name" value="SGNH_hydro"/>
</dbReference>
<evidence type="ECO:0000313" key="3">
    <source>
        <dbReference type="Proteomes" id="UP000272025"/>
    </source>
</evidence>
<dbReference type="EMBL" id="ML119051">
    <property type="protein sequence ID" value="ROT42217.1"/>
    <property type="molecule type" value="Genomic_DNA"/>
</dbReference>
<dbReference type="Pfam" id="PF13472">
    <property type="entry name" value="Lipase_GDSL_2"/>
    <property type="match status" value="1"/>
</dbReference>
<dbReference type="Proteomes" id="UP000272025">
    <property type="component" value="Unassembled WGS sequence"/>
</dbReference>
<keyword evidence="2" id="KW-0378">Hydrolase</keyword>
<sequence length="190" mass="20411">MLVDEGLADVVDFVGSMNNNPQNCVAQSGSFDLDHEGHSGWLAIDIANQHLQGWLASTKPDIVQFMLGTNDVFQGRATGDIVAAYTRMVDLMRASNAEMRIIVDLVIPIAFGSQGVNALNAQIPGWAQRLDTPESPIEIADCSANAGYTTGMLRDGVHPNAEGDALIARQVGPILIEYVRELAAERGFCV</sequence>
<keyword evidence="3" id="KW-1185">Reference proteome</keyword>
<dbReference type="SUPFAM" id="SSF52266">
    <property type="entry name" value="SGNH hydrolase"/>
    <property type="match status" value="1"/>
</dbReference>
<dbReference type="InterPro" id="IPR036514">
    <property type="entry name" value="SGNH_hydro_sf"/>
</dbReference>
<proteinExistence type="predicted"/>
<protein>
    <submittedName>
        <fullName evidence="2">SGNH hydrolase</fullName>
    </submittedName>
</protein>
<dbReference type="RefSeq" id="XP_028470023.1">
    <property type="nucleotide sequence ID" value="XM_028610153.1"/>
</dbReference>
<dbReference type="PANTHER" id="PTHR30383:SF2">
    <property type="entry name" value="CELLULOSE-BINDING PROTEIN"/>
    <property type="match status" value="1"/>
</dbReference>
<dbReference type="AlphaFoldDB" id="A0A3N2Q689"/>
<accession>A0A3N2Q689</accession>
<dbReference type="Gene3D" id="3.40.50.1110">
    <property type="entry name" value="SGNH hydrolase"/>
    <property type="match status" value="1"/>
</dbReference>
<reference evidence="2 3" key="1">
    <citation type="journal article" date="2018" name="Mol. Ecol.">
        <title>The obligate alkalophilic soda-lake fungus Sodiomyces alkalinus has shifted to a protein diet.</title>
        <authorList>
            <person name="Grum-Grzhimaylo A.A."/>
            <person name="Falkoski D.L."/>
            <person name="van den Heuvel J."/>
            <person name="Valero-Jimenez C.A."/>
            <person name="Min B."/>
            <person name="Choi I.G."/>
            <person name="Lipzen A."/>
            <person name="Daum C.G."/>
            <person name="Aanen D.K."/>
            <person name="Tsang A."/>
            <person name="Henrissat B."/>
            <person name="Bilanenko E.N."/>
            <person name="de Vries R.P."/>
            <person name="van Kan J.A.L."/>
            <person name="Grigoriev I.V."/>
            <person name="Debets A.J.M."/>
        </authorList>
    </citation>
    <scope>NUCLEOTIDE SEQUENCE [LARGE SCALE GENOMIC DNA]</scope>
    <source>
        <strain evidence="2 3">F11</strain>
    </source>
</reference>
<organism evidence="2 3">
    <name type="scientific">Sodiomyces alkalinus (strain CBS 110278 / VKM F-3762 / F11)</name>
    <name type="common">Alkaliphilic filamentous fungus</name>
    <dbReference type="NCBI Taxonomy" id="1314773"/>
    <lineage>
        <taxon>Eukaryota</taxon>
        <taxon>Fungi</taxon>
        <taxon>Dikarya</taxon>
        <taxon>Ascomycota</taxon>
        <taxon>Pezizomycotina</taxon>
        <taxon>Sordariomycetes</taxon>
        <taxon>Hypocreomycetidae</taxon>
        <taxon>Glomerellales</taxon>
        <taxon>Plectosphaerellaceae</taxon>
        <taxon>Sodiomyces</taxon>
    </lineage>
</organism>
<evidence type="ECO:0000259" key="1">
    <source>
        <dbReference type="Pfam" id="PF13472"/>
    </source>
</evidence>
<dbReference type="GeneID" id="39578631"/>
<name>A0A3N2Q689_SODAK</name>
<dbReference type="CDD" id="cd01833">
    <property type="entry name" value="XynB_like"/>
    <property type="match status" value="1"/>
</dbReference>
<gene>
    <name evidence="2" type="ORF">SODALDRAFT_326393</name>
</gene>
<dbReference type="OrthoDB" id="2119228at2759"/>